<evidence type="ECO:0000256" key="1">
    <source>
        <dbReference type="SAM" id="MobiDB-lite"/>
    </source>
</evidence>
<feature type="region of interest" description="Disordered" evidence="1">
    <location>
        <begin position="226"/>
        <end position="254"/>
    </location>
</feature>
<dbReference type="Proteomes" id="UP000015100">
    <property type="component" value="Unassembled WGS sequence"/>
</dbReference>
<keyword evidence="4" id="KW-1185">Reference proteome</keyword>
<dbReference type="eggNOG" id="KOG1802">
    <property type="taxonomic scope" value="Eukaryota"/>
</dbReference>
<dbReference type="OrthoDB" id="6513042at2759"/>
<dbReference type="AlphaFoldDB" id="S7ZYY6"/>
<feature type="region of interest" description="Disordered" evidence="1">
    <location>
        <begin position="173"/>
        <end position="202"/>
    </location>
</feature>
<accession>S7ZYY6</accession>
<dbReference type="InterPro" id="IPR047187">
    <property type="entry name" value="SF1_C_Upf1"/>
</dbReference>
<reference evidence="4" key="2">
    <citation type="submission" date="2013-04" db="EMBL/GenBank/DDBJ databases">
        <title>Genomic mechanisms accounting for the adaptation to parasitism in nematode-trapping fungi.</title>
        <authorList>
            <person name="Ahren D.G."/>
        </authorList>
    </citation>
    <scope>NUCLEOTIDE SEQUENCE [LARGE SCALE GENOMIC DNA]</scope>
    <source>
        <strain evidence="4">CBS 200.50</strain>
    </source>
</reference>
<feature type="compositionally biased region" description="Polar residues" evidence="1">
    <location>
        <begin position="235"/>
        <end position="254"/>
    </location>
</feature>
<feature type="compositionally biased region" description="Polar residues" evidence="1">
    <location>
        <begin position="776"/>
        <end position="785"/>
    </location>
</feature>
<dbReference type="EMBL" id="AQGS01001000">
    <property type="protein sequence ID" value="EPS35950.1"/>
    <property type="molecule type" value="Genomic_DNA"/>
</dbReference>
<dbReference type="HOGENOM" id="CLU_282419_0_0_1"/>
<evidence type="ECO:0000313" key="4">
    <source>
        <dbReference type="Proteomes" id="UP000015100"/>
    </source>
</evidence>
<dbReference type="SUPFAM" id="SSF52540">
    <property type="entry name" value="P-loop containing nucleoside triphosphate hydrolases"/>
    <property type="match status" value="1"/>
</dbReference>
<feature type="domain" description="DNA2/NAM7 helicase-like C-terminal" evidence="2">
    <location>
        <begin position="881"/>
        <end position="1081"/>
    </location>
</feature>
<name>S7ZYY6_DACHA</name>
<evidence type="ECO:0000259" key="2">
    <source>
        <dbReference type="Pfam" id="PF13087"/>
    </source>
</evidence>
<dbReference type="CDD" id="cd18808">
    <property type="entry name" value="SF1_C_Upf1"/>
    <property type="match status" value="1"/>
</dbReference>
<dbReference type="PANTHER" id="PTHR10887:SF495">
    <property type="entry name" value="HELICASE SENATAXIN ISOFORM X1-RELATED"/>
    <property type="match status" value="1"/>
</dbReference>
<reference evidence="3 4" key="1">
    <citation type="journal article" date="2013" name="PLoS Genet.">
        <title>Genomic mechanisms accounting for the adaptation to parasitism in nematode-trapping fungi.</title>
        <authorList>
            <person name="Meerupati T."/>
            <person name="Andersson K.M."/>
            <person name="Friman E."/>
            <person name="Kumar D."/>
            <person name="Tunlid A."/>
            <person name="Ahren D."/>
        </authorList>
    </citation>
    <scope>NUCLEOTIDE SEQUENCE [LARGE SCALE GENOMIC DNA]</scope>
    <source>
        <strain evidence="3 4">CBS 200.50</strain>
    </source>
</reference>
<feature type="region of interest" description="Disordered" evidence="1">
    <location>
        <begin position="776"/>
        <end position="795"/>
    </location>
</feature>
<gene>
    <name evidence="3" type="ORF">H072_10562</name>
</gene>
<dbReference type="Gene3D" id="3.40.50.300">
    <property type="entry name" value="P-loop containing nucleotide triphosphate hydrolases"/>
    <property type="match status" value="2"/>
</dbReference>
<organism evidence="3 4">
    <name type="scientific">Dactylellina haptotyla (strain CBS 200.50)</name>
    <name type="common">Nematode-trapping fungus</name>
    <name type="synonym">Monacrosporium haptotylum</name>
    <dbReference type="NCBI Taxonomy" id="1284197"/>
    <lineage>
        <taxon>Eukaryota</taxon>
        <taxon>Fungi</taxon>
        <taxon>Dikarya</taxon>
        <taxon>Ascomycota</taxon>
        <taxon>Pezizomycotina</taxon>
        <taxon>Orbiliomycetes</taxon>
        <taxon>Orbiliales</taxon>
        <taxon>Orbiliaceae</taxon>
        <taxon>Dactylellina</taxon>
    </lineage>
</organism>
<proteinExistence type="predicted"/>
<dbReference type="Pfam" id="PF13087">
    <property type="entry name" value="AAA_12"/>
    <property type="match status" value="1"/>
</dbReference>
<dbReference type="InterPro" id="IPR045055">
    <property type="entry name" value="DNA2/NAM7-like"/>
</dbReference>
<comment type="caution">
    <text evidence="3">The sequence shown here is derived from an EMBL/GenBank/DDBJ whole genome shotgun (WGS) entry which is preliminary data.</text>
</comment>
<dbReference type="PANTHER" id="PTHR10887">
    <property type="entry name" value="DNA2/NAM7 HELICASE FAMILY"/>
    <property type="match status" value="1"/>
</dbReference>
<dbReference type="InterPro" id="IPR041679">
    <property type="entry name" value="DNA2/NAM7-like_C"/>
</dbReference>
<sequence length="1106" mass="122163">MSSMMQPPTANSSIEAPKKLKTFVPPHLRLYQHVQLQDPPVAGASKQATDATSTDVPCMVASQNDNPTESFCRESPEALKECAPSQIKAPVFAPVHKLLLAEASTATDTASVVVSSAVTSKGFNQAGSSSLQSPETCKVQSAMDMIRNISEAANENAALSSVAANEDIAPCAVVKEPPNSTPAEASPGEQSKKSGVSSSYIPPHLRHFIKPRHTTEVSLIHSTPAVTDKLVNPTPAKSSTEAPKTGMTSSSSQAQPPIAIIHRADKNPKRISSAEKTEQPAPRMYKRLLWIFEIETSGRKFGFRAPSPHIIFPLRDSSVVELRKMIRLKNQRPEWISLKVGADALKSINLDISGGCVKPNFYIILDIETRSPSLWMQNVTEQVGNHEFAEALANIRQTGKAKIQIPPLGEGRMTGVSLLLDAIRNREFDNEKRGEPRQTYPDLDEFVQTLLNDLSLEFKEESKQIAKLYDGKVFAKFARSSSNHYPFAVTVTQPNEFSYYHEMYSLDIDQRFIIYFPGKDNLPINLIATASQSQSFNETGILSLRVDHLNRSSDPVITFLEELLRAGALPHGGQPEFTLSFIPNQARLNVQKAAVIAARAIAYRGHARDTFDYYNVLSGKLERLDAEWGIGQAVAADVESYLTGLQGQIETEQSDAVLHLLRPINRHRLSILEGPAGTGKTFTTALTQAAILHTVPNARIVVAAEMNEAVLNSLRTSIKLLSTPGVADDIELQKSMLLIEAKFRRQKVFESSAVHRGRLDLEQYTYPYKQISGATTRSTVSSSMEPPTKNDTPKDPIWESTKLLFSTLAMCVGNAIPESWKPTHLIVDEAAAAREIDILAVLNRWHHIKLVILVGDRCQKRPHTVVNSPVLRQLITIDFPFARLTKQHRSDPQLVEYMEKAFYNSKSPLLSKPGPRVSFLTVAAHPCGVVGSTSSASSGLRKYIQDTMLKTIGLPAPHLYLDVKGLEVSHGLHSWRNLNEGRIALRLLSLFRQAGIDMGLVGIQTPYKSQCAMLREMAADLIEEGLEINTIDSYQGRERAITILSLTRSNDNDMFGLVRDANRMCTALSRFQHALIIICDYESVEKKDYSVGQEVRDTKPGQVFQT</sequence>
<evidence type="ECO:0000313" key="3">
    <source>
        <dbReference type="EMBL" id="EPS35950.1"/>
    </source>
</evidence>
<dbReference type="InterPro" id="IPR027417">
    <property type="entry name" value="P-loop_NTPase"/>
</dbReference>
<dbReference type="STRING" id="1284197.S7ZYY6"/>
<protein>
    <recommendedName>
        <fullName evidence="2">DNA2/NAM7 helicase-like C-terminal domain-containing protein</fullName>
    </recommendedName>
</protein>